<comment type="caution">
    <text evidence="2">The sequence shown here is derived from an EMBL/GenBank/DDBJ whole genome shotgun (WGS) entry which is preliminary data.</text>
</comment>
<reference evidence="2 3" key="1">
    <citation type="submission" date="2022-12" db="EMBL/GenBank/DDBJ databases">
        <title>Chromosome-scale assembly of the Ensete ventricosum genome.</title>
        <authorList>
            <person name="Dussert Y."/>
            <person name="Stocks J."/>
            <person name="Wendawek A."/>
            <person name="Woldeyes F."/>
            <person name="Nichols R.A."/>
            <person name="Borrell J.S."/>
        </authorList>
    </citation>
    <scope>NUCLEOTIDE SEQUENCE [LARGE SCALE GENOMIC DNA]</scope>
    <source>
        <strain evidence="3">cv. Maze</strain>
        <tissue evidence="2">Seeds</tissue>
    </source>
</reference>
<accession>A0AAV8RGT8</accession>
<organism evidence="2 3">
    <name type="scientific">Ensete ventricosum</name>
    <name type="common">Abyssinian banana</name>
    <name type="synonym">Musa ensete</name>
    <dbReference type="NCBI Taxonomy" id="4639"/>
    <lineage>
        <taxon>Eukaryota</taxon>
        <taxon>Viridiplantae</taxon>
        <taxon>Streptophyta</taxon>
        <taxon>Embryophyta</taxon>
        <taxon>Tracheophyta</taxon>
        <taxon>Spermatophyta</taxon>
        <taxon>Magnoliopsida</taxon>
        <taxon>Liliopsida</taxon>
        <taxon>Zingiberales</taxon>
        <taxon>Musaceae</taxon>
        <taxon>Ensete</taxon>
    </lineage>
</organism>
<proteinExistence type="predicted"/>
<dbReference type="Proteomes" id="UP001222027">
    <property type="component" value="Unassembled WGS sequence"/>
</dbReference>
<dbReference type="EMBL" id="JAQQAF010000003">
    <property type="protein sequence ID" value="KAJ8498824.1"/>
    <property type="molecule type" value="Genomic_DNA"/>
</dbReference>
<feature type="region of interest" description="Disordered" evidence="1">
    <location>
        <begin position="42"/>
        <end position="66"/>
    </location>
</feature>
<protein>
    <submittedName>
        <fullName evidence="2">Uncharacterized protein</fullName>
    </submittedName>
</protein>
<name>A0AAV8RGT8_ENSVE</name>
<keyword evidence="3" id="KW-1185">Reference proteome</keyword>
<evidence type="ECO:0000256" key="1">
    <source>
        <dbReference type="SAM" id="MobiDB-lite"/>
    </source>
</evidence>
<dbReference type="AlphaFoldDB" id="A0AAV8RGT8"/>
<evidence type="ECO:0000313" key="3">
    <source>
        <dbReference type="Proteomes" id="UP001222027"/>
    </source>
</evidence>
<gene>
    <name evidence="2" type="ORF">OPV22_009376</name>
</gene>
<evidence type="ECO:0000313" key="2">
    <source>
        <dbReference type="EMBL" id="KAJ8498824.1"/>
    </source>
</evidence>
<sequence>MRIYEVKDECHAEAFLRSVSVAVDALPLGERIAALKKKTRSCRYPGSPLRSFSSPEQDANNRRTHF</sequence>